<dbReference type="STRING" id="1049789.LEP1GSC050_3841"/>
<dbReference type="PROSITE" id="PS51257">
    <property type="entry name" value="PROKAR_LIPOPROTEIN"/>
    <property type="match status" value="1"/>
</dbReference>
<reference evidence="2" key="1">
    <citation type="submission" date="2013-05" db="EMBL/GenBank/DDBJ databases">
        <authorList>
            <person name="Harkins D.M."/>
            <person name="Durkin A.S."/>
            <person name="Brinkac L.M."/>
            <person name="Haft D.H."/>
            <person name="Selengut J.D."/>
            <person name="Sanka R."/>
            <person name="DePew J."/>
            <person name="Purushe J."/>
            <person name="Hartskeerl R.A."/>
            <person name="Ahmed A."/>
            <person name="van der Linden H."/>
            <person name="Goris M.G.A."/>
            <person name="Vinetz J.M."/>
            <person name="Sutton G.G."/>
            <person name="Nierman W.C."/>
            <person name="Fouts D.E."/>
        </authorList>
    </citation>
    <scope>NUCLEOTIDE SEQUENCE [LARGE SCALE GENOMIC DNA]</scope>
    <source>
        <strain evidence="2">5399</strain>
    </source>
</reference>
<dbReference type="SMART" id="SM00028">
    <property type="entry name" value="TPR"/>
    <property type="match status" value="1"/>
</dbReference>
<keyword evidence="1" id="KW-0802">TPR repeat</keyword>
<proteinExistence type="predicted"/>
<comment type="caution">
    <text evidence="2">The sequence shown here is derived from an EMBL/GenBank/DDBJ whole genome shotgun (WGS) entry which is preliminary data.</text>
</comment>
<dbReference type="AlphaFoldDB" id="T0GHY2"/>
<dbReference type="RefSeq" id="WP_010571929.1">
    <property type="nucleotide sequence ID" value="NZ_AHMO02000008.1"/>
</dbReference>
<evidence type="ECO:0000313" key="2">
    <source>
        <dbReference type="EMBL" id="EQA45003.1"/>
    </source>
</evidence>
<dbReference type="Gene3D" id="1.25.40.10">
    <property type="entry name" value="Tetratricopeptide repeat domain"/>
    <property type="match status" value="1"/>
</dbReference>
<dbReference type="InterPro" id="IPR019734">
    <property type="entry name" value="TPR_rpt"/>
</dbReference>
<keyword evidence="3" id="KW-1185">Reference proteome</keyword>
<organism evidence="2 3">
    <name type="scientific">Leptospira broomii serovar Hurstbridge str. 5399</name>
    <dbReference type="NCBI Taxonomy" id="1049789"/>
    <lineage>
        <taxon>Bacteria</taxon>
        <taxon>Pseudomonadati</taxon>
        <taxon>Spirochaetota</taxon>
        <taxon>Spirochaetia</taxon>
        <taxon>Leptospirales</taxon>
        <taxon>Leptospiraceae</taxon>
        <taxon>Leptospira</taxon>
    </lineage>
</organism>
<accession>T0GHY2</accession>
<dbReference type="EMBL" id="AHMO02000008">
    <property type="protein sequence ID" value="EQA45003.1"/>
    <property type="molecule type" value="Genomic_DNA"/>
</dbReference>
<sequence length="358" mass="39196">MRRILLGLLVGAMLWLSCQRVSVEYPSFPQTKEGRELRHFLKGVRVVALAVESPTADVWGQDADVSQAFIRIVPAKIFQAFSEDSYFKMVDLSKRADIIDQASLSLAGITNGRAKLGELLGAEAILYISVAKPVYECSLEMRADYMAMGMLILQAAANANSNNRRGHHRSSAPIRPNNDPVMKPTGVRKLLLPIEATLVRVDTGESKKAVISKPTTIYNSVGATSCPAMLESLSQALTEVIPEMEIRLSPKAETKSIRIFTDDDDPEIASYLSEGYEEIKGDTPSFNRAKLAWEKADAKSSGKSWAAKANLATYYFSQGDFEKAAELYESAVKLGSNKKGYLKDLSKIASSAAEAIEE</sequence>
<dbReference type="OrthoDB" id="320143at2"/>
<evidence type="ECO:0000256" key="1">
    <source>
        <dbReference type="PROSITE-ProRule" id="PRU00339"/>
    </source>
</evidence>
<dbReference type="SUPFAM" id="SSF81901">
    <property type="entry name" value="HCP-like"/>
    <property type="match status" value="1"/>
</dbReference>
<dbReference type="NCBIfam" id="NF033161">
    <property type="entry name" value="lipo_LipL41"/>
    <property type="match status" value="1"/>
</dbReference>
<gene>
    <name evidence="2" type="ORF">LEP1GSC050_3841</name>
</gene>
<dbReference type="InterPro" id="IPR011990">
    <property type="entry name" value="TPR-like_helical_dom_sf"/>
</dbReference>
<dbReference type="PROSITE" id="PS50005">
    <property type="entry name" value="TPR"/>
    <property type="match status" value="1"/>
</dbReference>
<feature type="repeat" description="TPR" evidence="1">
    <location>
        <begin position="305"/>
        <end position="338"/>
    </location>
</feature>
<protein>
    <submittedName>
        <fullName evidence="2">Tetratricopeptide repeat protein</fullName>
    </submittedName>
</protein>
<name>T0GHY2_9LEPT</name>
<dbReference type="Proteomes" id="UP000015454">
    <property type="component" value="Unassembled WGS sequence"/>
</dbReference>
<evidence type="ECO:0000313" key="3">
    <source>
        <dbReference type="Proteomes" id="UP000015454"/>
    </source>
</evidence>